<dbReference type="InterPro" id="IPR032466">
    <property type="entry name" value="Metal_Hydrolase"/>
</dbReference>
<evidence type="ECO:0000256" key="5">
    <source>
        <dbReference type="ARBA" id="ARBA00022801"/>
    </source>
</evidence>
<comment type="similarity">
    <text evidence="2">Belongs to the metallo-dependent hydrolases superfamily. Adenosine and AMP deaminases family.</text>
</comment>
<dbReference type="Proteomes" id="UP000218181">
    <property type="component" value="Unassembled WGS sequence"/>
</dbReference>
<feature type="domain" description="Adenosine deaminase" evidence="7">
    <location>
        <begin position="3"/>
        <end position="88"/>
    </location>
</feature>
<evidence type="ECO:0000256" key="2">
    <source>
        <dbReference type="ARBA" id="ARBA00006676"/>
    </source>
</evidence>
<dbReference type="InterPro" id="IPR001365">
    <property type="entry name" value="A_deaminase_dom"/>
</dbReference>
<dbReference type="GO" id="GO:0046103">
    <property type="term" value="P:inosine biosynthetic process"/>
    <property type="evidence" value="ECO:0007669"/>
    <property type="project" value="TreeGrafter"/>
</dbReference>
<dbReference type="GO" id="GO:0046872">
    <property type="term" value="F:metal ion binding"/>
    <property type="evidence" value="ECO:0007669"/>
    <property type="project" value="UniProtKB-KW"/>
</dbReference>
<accession>A0A2A5RKT9</accession>
<dbReference type="STRING" id="1291764.GCA_001311235_01872"/>
<dbReference type="EC" id="3.5.4.4" evidence="3"/>
<proteinExistence type="inferred from homology"/>
<evidence type="ECO:0000256" key="1">
    <source>
        <dbReference type="ARBA" id="ARBA00001947"/>
    </source>
</evidence>
<comment type="cofactor">
    <cofactor evidence="1">
        <name>Zn(2+)</name>
        <dbReference type="ChEBI" id="CHEBI:29105"/>
    </cofactor>
</comment>
<keyword evidence="6" id="KW-0862">Zinc</keyword>
<dbReference type="InterPro" id="IPR006330">
    <property type="entry name" value="Ado/ade_deaminase"/>
</dbReference>
<dbReference type="Pfam" id="PF00962">
    <property type="entry name" value="A_deaminase"/>
    <property type="match status" value="1"/>
</dbReference>
<keyword evidence="4" id="KW-0479">Metal-binding</keyword>
<reference evidence="8 9" key="1">
    <citation type="submission" date="2014-12" db="EMBL/GenBank/DDBJ databases">
        <title>Draft genome sequences of 10 type strains of Lactococcus.</title>
        <authorList>
            <person name="Sun Z."/>
            <person name="Zhong Z."/>
            <person name="Liu W."/>
            <person name="Zhang W."/>
            <person name="Zhang H."/>
        </authorList>
    </citation>
    <scope>NUCLEOTIDE SEQUENCE [LARGE SCALE GENOMIC DNA]</scope>
    <source>
        <strain evidence="8 9">JCM 16395</strain>
    </source>
</reference>
<evidence type="ECO:0000256" key="4">
    <source>
        <dbReference type="ARBA" id="ARBA00022723"/>
    </source>
</evidence>
<dbReference type="GO" id="GO:0043103">
    <property type="term" value="P:hypoxanthine salvage"/>
    <property type="evidence" value="ECO:0007669"/>
    <property type="project" value="TreeGrafter"/>
</dbReference>
<dbReference type="AlphaFoldDB" id="A0A2A5RKT9"/>
<comment type="caution">
    <text evidence="8">The sequence shown here is derived from an EMBL/GenBank/DDBJ whole genome shotgun (WGS) entry which is preliminary data.</text>
</comment>
<dbReference type="PANTHER" id="PTHR11409:SF43">
    <property type="entry name" value="ADENOSINE DEAMINASE"/>
    <property type="match status" value="1"/>
</dbReference>
<dbReference type="GO" id="GO:0005829">
    <property type="term" value="C:cytosol"/>
    <property type="evidence" value="ECO:0007669"/>
    <property type="project" value="TreeGrafter"/>
</dbReference>
<evidence type="ECO:0000259" key="7">
    <source>
        <dbReference type="Pfam" id="PF00962"/>
    </source>
</evidence>
<evidence type="ECO:0000256" key="6">
    <source>
        <dbReference type="ARBA" id="ARBA00022833"/>
    </source>
</evidence>
<dbReference type="EMBL" id="JXJU01000006">
    <property type="protein sequence ID" value="PCR99829.1"/>
    <property type="molecule type" value="Genomic_DNA"/>
</dbReference>
<dbReference type="SUPFAM" id="SSF51556">
    <property type="entry name" value="Metallo-dependent hydrolases"/>
    <property type="match status" value="1"/>
</dbReference>
<gene>
    <name evidence="8" type="ORF">RT41_GL001635</name>
</gene>
<dbReference type="GO" id="GO:0004000">
    <property type="term" value="F:adenosine deaminase activity"/>
    <property type="evidence" value="ECO:0007669"/>
    <property type="project" value="TreeGrafter"/>
</dbReference>
<evidence type="ECO:0000313" key="8">
    <source>
        <dbReference type="EMBL" id="PCR99829.1"/>
    </source>
</evidence>
<keyword evidence="9" id="KW-1185">Reference proteome</keyword>
<sequence length="96" mass="11062">MAPTSNFQTKAVQKLAEYPFKKLFDAGVHVTLNTDNRTVSNTTLQKEYQKIADWYDFTLDDFEQINHYAADGAFISADEKLTLHQVISDEYKLIKL</sequence>
<organism evidence="8 9">
    <name type="scientific">Lactococcus fujiensis JCM 16395</name>
    <dbReference type="NCBI Taxonomy" id="1291764"/>
    <lineage>
        <taxon>Bacteria</taxon>
        <taxon>Bacillati</taxon>
        <taxon>Bacillota</taxon>
        <taxon>Bacilli</taxon>
        <taxon>Lactobacillales</taxon>
        <taxon>Streptococcaceae</taxon>
        <taxon>Lactococcus</taxon>
    </lineage>
</organism>
<evidence type="ECO:0000313" key="9">
    <source>
        <dbReference type="Proteomes" id="UP000218181"/>
    </source>
</evidence>
<keyword evidence="5" id="KW-0378">Hydrolase</keyword>
<protein>
    <recommendedName>
        <fullName evidence="3">adenosine deaminase</fullName>
        <ecNumber evidence="3">3.5.4.4</ecNumber>
    </recommendedName>
</protein>
<name>A0A2A5RKT9_9LACT</name>
<evidence type="ECO:0000256" key="3">
    <source>
        <dbReference type="ARBA" id="ARBA00012784"/>
    </source>
</evidence>
<dbReference type="GO" id="GO:0006154">
    <property type="term" value="P:adenosine catabolic process"/>
    <property type="evidence" value="ECO:0007669"/>
    <property type="project" value="TreeGrafter"/>
</dbReference>
<dbReference type="Gene3D" id="3.20.20.140">
    <property type="entry name" value="Metal-dependent hydrolases"/>
    <property type="match status" value="1"/>
</dbReference>
<dbReference type="PANTHER" id="PTHR11409">
    <property type="entry name" value="ADENOSINE DEAMINASE"/>
    <property type="match status" value="1"/>
</dbReference>